<dbReference type="Pfam" id="PF13476">
    <property type="entry name" value="AAA_23"/>
    <property type="match status" value="1"/>
</dbReference>
<dbReference type="SUPFAM" id="SSF52540">
    <property type="entry name" value="P-loop containing nucleoside triphosphate hydrolases"/>
    <property type="match status" value="1"/>
</dbReference>
<keyword evidence="1" id="KW-0175">Coiled coil</keyword>
<dbReference type="InterPro" id="IPR038729">
    <property type="entry name" value="Rad50/SbcC_AAA"/>
</dbReference>
<keyword evidence="3" id="KW-0378">Hydrolase</keyword>
<keyword evidence="3" id="KW-0255">Endonuclease</keyword>
<organism evidence="3">
    <name type="scientific">uncultured marine phage</name>
    <dbReference type="NCBI Taxonomy" id="707152"/>
    <lineage>
        <taxon>Viruses</taxon>
        <taxon>environmental samples</taxon>
    </lineage>
</organism>
<dbReference type="GO" id="GO:0016887">
    <property type="term" value="F:ATP hydrolysis activity"/>
    <property type="evidence" value="ECO:0007669"/>
    <property type="project" value="InterPro"/>
</dbReference>
<protein>
    <submittedName>
        <fullName evidence="3">Endonuclease subunit</fullName>
    </submittedName>
</protein>
<dbReference type="EMBL" id="OU342829">
    <property type="protein sequence ID" value="CAG7581079.1"/>
    <property type="molecule type" value="Genomic_DNA"/>
</dbReference>
<dbReference type="SUPFAM" id="SSF75712">
    <property type="entry name" value="Rad50 coiled-coil Zn hook"/>
    <property type="match status" value="1"/>
</dbReference>
<dbReference type="PANTHER" id="PTHR32114">
    <property type="entry name" value="ABC TRANSPORTER ABCH.3"/>
    <property type="match status" value="1"/>
</dbReference>
<gene>
    <name evidence="3" type="ORF">SLAVMIC_00653</name>
</gene>
<keyword evidence="3" id="KW-0540">Nuclease</keyword>
<name>A0A8D9CDF4_9VIRU</name>
<evidence type="ECO:0000313" key="3">
    <source>
        <dbReference type="EMBL" id="CAG7581079.1"/>
    </source>
</evidence>
<dbReference type="Gene3D" id="3.40.50.300">
    <property type="entry name" value="P-loop containing nucleotide triphosphate hydrolases"/>
    <property type="match status" value="2"/>
</dbReference>
<reference evidence="3" key="1">
    <citation type="submission" date="2021-06" db="EMBL/GenBank/DDBJ databases">
        <authorList>
            <person name="Gannon L."/>
            <person name="Redgwell R T."/>
            <person name="Michniewski S."/>
            <person name="Harrison D C."/>
            <person name="Millard A."/>
        </authorList>
    </citation>
    <scope>NUCLEOTIDE SEQUENCE</scope>
</reference>
<sequence length="567" mass="65189">MLISEIGIRNFKSFGNNEQTLKLNTEKGDLILLVGQNGAGKSSLIESIDYTLFNKVKGKKKKWLTLNTLPNRINKELLTRIKFKSSGTDVEVIRGQNPSSLSLIENDIPNERAGKKNLDTQIQKYVGLDIETFKSFISMSINDFKNFINLSNEEKKLLLDKLFNLETINILNDILKSINKENKEQLNILDKEISTLEDSVLSIKRSVQKAKEKKQESLEGDIESIKESMLSKKEDYQKIQSKVTIIRDKDDQLNDAIEKEKSEFINIKSEIRQVDSQLALYDKGKCPTCETDLTTGDHVNIKDSFVSKKNKLEEVKAKLDEKLTYLKGKKSELNKISNEADNTFMDIKSTLRSMKREMEKLQTQQQNSDQSEDISEFLKTIEELETKKSISEETSSECKDRFLYHKELTKVFSESGVKKTIIQNILNPINHFISENLTKMGMPFEVTLDNTFSATIKNLGSEVDHESLSTGETKKVNIAIMIAYLKLIRTKRSINVLFLDEVFASIDVEGIYSILELLRHFANEYNINIFLVHHSILETEYFDRVIRLNKDIFSSVEEVDINEYEFD</sequence>
<dbReference type="PANTHER" id="PTHR32114:SF2">
    <property type="entry name" value="ABC TRANSPORTER ABCH.3"/>
    <property type="match status" value="1"/>
</dbReference>
<feature type="domain" description="Rad50/SbcC-type AAA" evidence="2">
    <location>
        <begin position="6"/>
        <end position="226"/>
    </location>
</feature>
<accession>A0A8D9CDF4</accession>
<dbReference type="InterPro" id="IPR027417">
    <property type="entry name" value="P-loop_NTPase"/>
</dbReference>
<dbReference type="GO" id="GO:0006302">
    <property type="term" value="P:double-strand break repair"/>
    <property type="evidence" value="ECO:0007669"/>
    <property type="project" value="InterPro"/>
</dbReference>
<proteinExistence type="predicted"/>
<feature type="coiled-coil region" evidence="1">
    <location>
        <begin position="344"/>
        <end position="387"/>
    </location>
</feature>
<evidence type="ECO:0000256" key="1">
    <source>
        <dbReference type="SAM" id="Coils"/>
    </source>
</evidence>
<evidence type="ECO:0000259" key="2">
    <source>
        <dbReference type="Pfam" id="PF13476"/>
    </source>
</evidence>
<dbReference type="GO" id="GO:0004519">
    <property type="term" value="F:endonuclease activity"/>
    <property type="evidence" value="ECO:0007669"/>
    <property type="project" value="UniProtKB-KW"/>
</dbReference>